<comment type="caution">
    <text evidence="1">The sequence shown here is derived from an EMBL/GenBank/DDBJ whole genome shotgun (WGS) entry which is preliminary data.</text>
</comment>
<organism evidence="1 2">
    <name type="scientific">Pseudonocardia zijingensis</name>
    <dbReference type="NCBI Taxonomy" id="153376"/>
    <lineage>
        <taxon>Bacteria</taxon>
        <taxon>Bacillati</taxon>
        <taxon>Actinomycetota</taxon>
        <taxon>Actinomycetes</taxon>
        <taxon>Pseudonocardiales</taxon>
        <taxon>Pseudonocardiaceae</taxon>
        <taxon>Pseudonocardia</taxon>
    </lineage>
</organism>
<keyword evidence="2" id="KW-1185">Reference proteome</keyword>
<evidence type="ECO:0000313" key="1">
    <source>
        <dbReference type="EMBL" id="GAA0911075.1"/>
    </source>
</evidence>
<protein>
    <submittedName>
        <fullName evidence="1">Uncharacterized protein</fullName>
    </submittedName>
</protein>
<evidence type="ECO:0000313" key="2">
    <source>
        <dbReference type="Proteomes" id="UP001499967"/>
    </source>
</evidence>
<reference evidence="1 2" key="1">
    <citation type="journal article" date="2019" name="Int. J. Syst. Evol. Microbiol.">
        <title>The Global Catalogue of Microorganisms (GCM) 10K type strain sequencing project: providing services to taxonomists for standard genome sequencing and annotation.</title>
        <authorList>
            <consortium name="The Broad Institute Genomics Platform"/>
            <consortium name="The Broad Institute Genome Sequencing Center for Infectious Disease"/>
            <person name="Wu L."/>
            <person name="Ma J."/>
        </authorList>
    </citation>
    <scope>NUCLEOTIDE SEQUENCE [LARGE SCALE GENOMIC DNA]</scope>
    <source>
        <strain evidence="1 2">JCM 11117</strain>
    </source>
</reference>
<name>A0ABN1NLI9_9PSEU</name>
<gene>
    <name evidence="1" type="ORF">GCM10009559_82000</name>
</gene>
<dbReference type="Proteomes" id="UP001499967">
    <property type="component" value="Unassembled WGS sequence"/>
</dbReference>
<sequence>MACSECWEQAIRDDERAVVLFGLPREIEPDPTYVDHIAVELAVAGHKPRLTPLEESEAVAILLRRGWSDTRVAEWLGMRASRVIDLRSEATPAEPKAVA</sequence>
<accession>A0ABN1NLI9</accession>
<dbReference type="EMBL" id="BAAAHP010000377">
    <property type="protein sequence ID" value="GAA0911075.1"/>
    <property type="molecule type" value="Genomic_DNA"/>
</dbReference>
<proteinExistence type="predicted"/>
<dbReference type="RefSeq" id="WP_379590885.1">
    <property type="nucleotide sequence ID" value="NZ_JBHSKO010000044.1"/>
</dbReference>